<name>A0A0K2V4C2_LEPSM</name>
<sequence>MLICTSNAFPINRNRC</sequence>
<accession>A0A0K2V4C2</accession>
<protein>
    <submittedName>
        <fullName evidence="1">Uncharacterized protein</fullName>
    </submittedName>
</protein>
<dbReference type="EMBL" id="HACA01028012">
    <property type="protein sequence ID" value="CDW45373.1"/>
    <property type="molecule type" value="Transcribed_RNA"/>
</dbReference>
<reference evidence="1" key="1">
    <citation type="submission" date="2014-05" db="EMBL/GenBank/DDBJ databases">
        <authorList>
            <person name="Chronopoulou M."/>
        </authorList>
    </citation>
    <scope>NUCLEOTIDE SEQUENCE</scope>
    <source>
        <tissue evidence="1">Whole organism</tissue>
    </source>
</reference>
<dbReference type="AlphaFoldDB" id="A0A0K2V4C2"/>
<organism evidence="1">
    <name type="scientific">Lepeophtheirus salmonis</name>
    <name type="common">Salmon louse</name>
    <name type="synonym">Caligus salmonis</name>
    <dbReference type="NCBI Taxonomy" id="72036"/>
    <lineage>
        <taxon>Eukaryota</taxon>
        <taxon>Metazoa</taxon>
        <taxon>Ecdysozoa</taxon>
        <taxon>Arthropoda</taxon>
        <taxon>Crustacea</taxon>
        <taxon>Multicrustacea</taxon>
        <taxon>Hexanauplia</taxon>
        <taxon>Copepoda</taxon>
        <taxon>Siphonostomatoida</taxon>
        <taxon>Caligidae</taxon>
        <taxon>Lepeophtheirus</taxon>
    </lineage>
</organism>
<evidence type="ECO:0000313" key="1">
    <source>
        <dbReference type="EMBL" id="CDW45373.1"/>
    </source>
</evidence>
<proteinExistence type="predicted"/>